<protein>
    <submittedName>
        <fullName evidence="1">(spotted green pufferfish) hypothetical protein</fullName>
    </submittedName>
</protein>
<reference evidence="1" key="1">
    <citation type="journal article" date="2004" name="Nature">
        <title>Genome duplication in the teleost fish Tetraodon nigroviridis reveals the early vertebrate proto-karyotype.</title>
        <authorList>
            <person name="Jaillon O."/>
            <person name="Aury J.-M."/>
            <person name="Brunet F."/>
            <person name="Petit J.-L."/>
            <person name="Stange-Thomann N."/>
            <person name="Mauceli E."/>
            <person name="Bouneau L."/>
            <person name="Fischer C."/>
            <person name="Ozouf-Costaz C."/>
            <person name="Bernot A."/>
            <person name="Nicaud S."/>
            <person name="Jaffe D."/>
            <person name="Fisher S."/>
            <person name="Lutfalla G."/>
            <person name="Dossat C."/>
            <person name="Segurens B."/>
            <person name="Dasilva C."/>
            <person name="Salanoubat M."/>
            <person name="Levy M."/>
            <person name="Boudet N."/>
            <person name="Castellano S."/>
            <person name="Anthouard V."/>
            <person name="Jubin C."/>
            <person name="Castelli V."/>
            <person name="Katinka M."/>
            <person name="Vacherie B."/>
            <person name="Biemont C."/>
            <person name="Skalli Z."/>
            <person name="Cattolico L."/>
            <person name="Poulain J."/>
            <person name="De Berardinis V."/>
            <person name="Cruaud C."/>
            <person name="Duprat S."/>
            <person name="Brottier P."/>
            <person name="Coutanceau J.-P."/>
            <person name="Gouzy J."/>
            <person name="Parra G."/>
            <person name="Lardier G."/>
            <person name="Chapple C."/>
            <person name="McKernan K.J."/>
            <person name="McEwan P."/>
            <person name="Bosak S."/>
            <person name="Kellis M."/>
            <person name="Volff J.-N."/>
            <person name="Guigo R."/>
            <person name="Zody M.C."/>
            <person name="Mesirov J."/>
            <person name="Lindblad-Toh K."/>
            <person name="Birren B."/>
            <person name="Nusbaum C."/>
            <person name="Kahn D."/>
            <person name="Robinson-Rechavi M."/>
            <person name="Laudet V."/>
            <person name="Schachter V."/>
            <person name="Quetier F."/>
            <person name="Saurin W."/>
            <person name="Scarpelli C."/>
            <person name="Wincker P."/>
            <person name="Lander E.S."/>
            <person name="Weissenbach J."/>
            <person name="Roest Crollius H."/>
        </authorList>
    </citation>
    <scope>NUCLEOTIDE SEQUENCE [LARGE SCALE GENOMIC DNA]</scope>
</reference>
<dbReference type="KEGG" id="tng:GSTEN00015580G001"/>
<accession>Q4SMV1</accession>
<dbReference type="EMBL" id="CAAE01014544">
    <property type="protein sequence ID" value="CAF98031.1"/>
    <property type="molecule type" value="Genomic_DNA"/>
</dbReference>
<comment type="caution">
    <text evidence="1">The sequence shown here is derived from an EMBL/GenBank/DDBJ whole genome shotgun (WGS) entry which is preliminary data.</text>
</comment>
<proteinExistence type="predicted"/>
<gene>
    <name evidence="1" type="ORF">GSTENG00015580001</name>
</gene>
<dbReference type="AlphaFoldDB" id="Q4SMV1"/>
<evidence type="ECO:0000313" key="1">
    <source>
        <dbReference type="EMBL" id="CAF98031.1"/>
    </source>
</evidence>
<reference evidence="1" key="2">
    <citation type="submission" date="2004-02" db="EMBL/GenBank/DDBJ databases">
        <authorList>
            <consortium name="Genoscope"/>
            <consortium name="Whitehead Institute Centre for Genome Research"/>
        </authorList>
    </citation>
    <scope>NUCLEOTIDE SEQUENCE</scope>
</reference>
<organism evidence="1">
    <name type="scientific">Tetraodon nigroviridis</name>
    <name type="common">Spotted green pufferfish</name>
    <name type="synonym">Chelonodon nigroviridis</name>
    <dbReference type="NCBI Taxonomy" id="99883"/>
    <lineage>
        <taxon>Eukaryota</taxon>
        <taxon>Metazoa</taxon>
        <taxon>Chordata</taxon>
        <taxon>Craniata</taxon>
        <taxon>Vertebrata</taxon>
        <taxon>Euteleostomi</taxon>
        <taxon>Actinopterygii</taxon>
        <taxon>Neopterygii</taxon>
        <taxon>Teleostei</taxon>
        <taxon>Neoteleostei</taxon>
        <taxon>Acanthomorphata</taxon>
        <taxon>Eupercaria</taxon>
        <taxon>Tetraodontiformes</taxon>
        <taxon>Tetradontoidea</taxon>
        <taxon>Tetraodontidae</taxon>
        <taxon>Tetraodon</taxon>
    </lineage>
</organism>
<name>Q4SMV1_TETNG</name>
<sequence length="57" mass="5970">MAPLVCSKAQPVSGAEGLAFHSLHIVLQATMGCMGARPFVISSVVNFCWGNKGVTHL</sequence>